<protein>
    <submittedName>
        <fullName evidence="1">Uncharacterized protein</fullName>
    </submittedName>
</protein>
<dbReference type="EMBL" id="CP018632">
    <property type="protein sequence ID" value="ASJ75096.1"/>
    <property type="molecule type" value="Genomic_DNA"/>
</dbReference>
<reference evidence="1 2" key="1">
    <citation type="submission" date="2016-12" db="EMBL/GenBank/DDBJ databases">
        <authorList>
            <person name="Song W.-J."/>
            <person name="Kurnit D.M."/>
        </authorList>
    </citation>
    <scope>NUCLEOTIDE SEQUENCE [LARGE SCALE GENOMIC DNA]</scope>
    <source>
        <strain evidence="1 2">IMCC3135</strain>
    </source>
</reference>
<organism evidence="1 2">
    <name type="scientific">Granulosicoccus antarcticus IMCC3135</name>
    <dbReference type="NCBI Taxonomy" id="1192854"/>
    <lineage>
        <taxon>Bacteria</taxon>
        <taxon>Pseudomonadati</taxon>
        <taxon>Pseudomonadota</taxon>
        <taxon>Gammaproteobacteria</taxon>
        <taxon>Chromatiales</taxon>
        <taxon>Granulosicoccaceae</taxon>
        <taxon>Granulosicoccus</taxon>
    </lineage>
</organism>
<evidence type="ECO:0000313" key="2">
    <source>
        <dbReference type="Proteomes" id="UP000250079"/>
    </source>
</evidence>
<evidence type="ECO:0000313" key="1">
    <source>
        <dbReference type="EMBL" id="ASJ75096.1"/>
    </source>
</evidence>
<name>A0A2Z2NUB6_9GAMM</name>
<dbReference type="Proteomes" id="UP000250079">
    <property type="component" value="Chromosome"/>
</dbReference>
<dbReference type="AlphaFoldDB" id="A0A2Z2NUB6"/>
<sequence>MVSQRLLSSLREKPELQLLAHDTDSAVRQQKLTVLHVANAIRAAWHPDYLIAWISPEPEPKVR</sequence>
<gene>
    <name evidence="1" type="ORF">IMCC3135_25165</name>
</gene>
<proteinExistence type="predicted"/>
<dbReference type="KEGG" id="gai:IMCC3135_25165"/>
<accession>A0A2Z2NUB6</accession>
<keyword evidence="2" id="KW-1185">Reference proteome</keyword>